<name>A0A645CEY6_9ZZZZ</name>
<gene>
    <name evidence="2" type="ORF">SDC9_122458</name>
</gene>
<proteinExistence type="predicted"/>
<feature type="compositionally biased region" description="Basic and acidic residues" evidence="1">
    <location>
        <begin position="212"/>
        <end position="221"/>
    </location>
</feature>
<dbReference type="EMBL" id="VSSQ01026642">
    <property type="protein sequence ID" value="MPM75465.1"/>
    <property type="molecule type" value="Genomic_DNA"/>
</dbReference>
<dbReference type="AlphaFoldDB" id="A0A645CEY6"/>
<feature type="compositionally biased region" description="Low complexity" evidence="1">
    <location>
        <begin position="179"/>
        <end position="198"/>
    </location>
</feature>
<feature type="region of interest" description="Disordered" evidence="1">
    <location>
        <begin position="162"/>
        <end position="221"/>
    </location>
</feature>
<sequence length="221" mass="22970">MSSTTVSMAPLASSASGPLIRMPSWPPRPTPTIRAVGVARPRAQGQAMISTDSAALNEVRGPAPDSSQAARVTSAMPITVGTNTATTLSTRVWTRALRACAWSAVAAIWASWVWAPTCRASMINAPVLLMVPPGTRSPSAACSGIGSPVIIEVSTAECPTQTVPSVAIRSPGRTRNRSPTRSSPSGTTTSRPSRITRTVVGARSPSALSTLRADRLERASK</sequence>
<evidence type="ECO:0000256" key="1">
    <source>
        <dbReference type="SAM" id="MobiDB-lite"/>
    </source>
</evidence>
<evidence type="ECO:0000313" key="2">
    <source>
        <dbReference type="EMBL" id="MPM75465.1"/>
    </source>
</evidence>
<protein>
    <submittedName>
        <fullName evidence="2">Uncharacterized protein</fullName>
    </submittedName>
</protein>
<reference evidence="2" key="1">
    <citation type="submission" date="2019-08" db="EMBL/GenBank/DDBJ databases">
        <authorList>
            <person name="Kucharzyk K."/>
            <person name="Murdoch R.W."/>
            <person name="Higgins S."/>
            <person name="Loffler F."/>
        </authorList>
    </citation>
    <scope>NUCLEOTIDE SEQUENCE</scope>
</reference>
<accession>A0A645CEY6</accession>
<comment type="caution">
    <text evidence="2">The sequence shown here is derived from an EMBL/GenBank/DDBJ whole genome shotgun (WGS) entry which is preliminary data.</text>
</comment>
<organism evidence="2">
    <name type="scientific">bioreactor metagenome</name>
    <dbReference type="NCBI Taxonomy" id="1076179"/>
    <lineage>
        <taxon>unclassified sequences</taxon>
        <taxon>metagenomes</taxon>
        <taxon>ecological metagenomes</taxon>
    </lineage>
</organism>